<evidence type="ECO:0000313" key="1">
    <source>
        <dbReference type="EMBL" id="HCW93189.1"/>
    </source>
</evidence>
<dbReference type="AlphaFoldDB" id="A0A3D5QD34"/>
<gene>
    <name evidence="1" type="ORF">DHM44_05875</name>
</gene>
<evidence type="ECO:0000313" key="2">
    <source>
        <dbReference type="Proteomes" id="UP000262325"/>
    </source>
</evidence>
<proteinExistence type="predicted"/>
<sequence>MHNEFARVSRPGSILAKILLFLIFFAISNVFASELQVDENKWFFIPVNLPEGKKGGGDFYSFKASFDTKDVKHRSKNSGIEIKFSITGTHKITIDIYHITKSSCAGASAKKIESINYTVNIKDKENK</sequence>
<dbReference type="EMBL" id="DPPF01000116">
    <property type="protein sequence ID" value="HCW93189.1"/>
    <property type="molecule type" value="Genomic_DNA"/>
</dbReference>
<name>A0A3D5QD34_FLESI</name>
<protein>
    <submittedName>
        <fullName evidence="1">Uncharacterized protein</fullName>
    </submittedName>
</protein>
<accession>A0A3D5QD34</accession>
<reference evidence="1 2" key="1">
    <citation type="journal article" date="2018" name="Nat. Biotechnol.">
        <title>A standardized bacterial taxonomy based on genome phylogeny substantially revises the tree of life.</title>
        <authorList>
            <person name="Parks D.H."/>
            <person name="Chuvochina M."/>
            <person name="Waite D.W."/>
            <person name="Rinke C."/>
            <person name="Skarshewski A."/>
            <person name="Chaumeil P.A."/>
            <person name="Hugenholtz P."/>
        </authorList>
    </citation>
    <scope>NUCLEOTIDE SEQUENCE [LARGE SCALE GENOMIC DNA]</scope>
    <source>
        <strain evidence="1">UBA8672</strain>
    </source>
</reference>
<dbReference type="Proteomes" id="UP000262325">
    <property type="component" value="Unassembled WGS sequence"/>
</dbReference>
<organism evidence="1 2">
    <name type="scientific">Flexistipes sinusarabici</name>
    <dbReference type="NCBI Taxonomy" id="2352"/>
    <lineage>
        <taxon>Bacteria</taxon>
        <taxon>Pseudomonadati</taxon>
        <taxon>Deferribacterota</taxon>
        <taxon>Deferribacteres</taxon>
        <taxon>Deferribacterales</taxon>
        <taxon>Flexistipitaceae</taxon>
        <taxon>Flexistipes</taxon>
    </lineage>
</organism>
<comment type="caution">
    <text evidence="1">The sequence shown here is derived from an EMBL/GenBank/DDBJ whole genome shotgun (WGS) entry which is preliminary data.</text>
</comment>